<gene>
    <name evidence="2" type="ORF">TL16_g07298</name>
</gene>
<dbReference type="EMBL" id="BLQM01000229">
    <property type="protein sequence ID" value="GMH77113.1"/>
    <property type="molecule type" value="Genomic_DNA"/>
</dbReference>
<feature type="transmembrane region" description="Helical" evidence="1">
    <location>
        <begin position="197"/>
        <end position="216"/>
    </location>
</feature>
<evidence type="ECO:0000313" key="2">
    <source>
        <dbReference type="EMBL" id="GMH77113.1"/>
    </source>
</evidence>
<dbReference type="InterPro" id="IPR011889">
    <property type="entry name" value="Liste_lipo_26"/>
</dbReference>
<keyword evidence="1" id="KW-1133">Transmembrane helix</keyword>
<keyword evidence="1" id="KW-0812">Transmembrane</keyword>
<name>A0A9W7EHM8_9STRA</name>
<feature type="transmembrane region" description="Helical" evidence="1">
    <location>
        <begin position="435"/>
        <end position="455"/>
    </location>
</feature>
<keyword evidence="1" id="KW-0472">Membrane</keyword>
<proteinExistence type="predicted"/>
<dbReference type="Proteomes" id="UP001162640">
    <property type="component" value="Unassembled WGS sequence"/>
</dbReference>
<dbReference type="AlphaFoldDB" id="A0A9W7EHM8"/>
<feature type="transmembrane region" description="Helical" evidence="1">
    <location>
        <begin position="268"/>
        <end position="288"/>
    </location>
</feature>
<sequence>MSTDNIDIEIGGLSDKVSNSAFRNSKTGETSAFRDQIKAQWEDIASKGQKTDATDAVNTEALGKAMGEGGVHLERLNIAISFFQSFGLVGMLKLPWPERKIFLAWLELFSFNFTNYFEGMGKELTVASGLLVQIWLIWELDCGLYRERTKFAFMFGLPLNEVGMGLFNGCCTLCTGTFIVLAIVGVVDSADPNMADAFFLVLSILCLLSFLHQVYLRNETFTCERANVDFCKQRQEYSMFFFLFLYMIAYLSGVSACTELVKMGQVGTVVGCILLPFYVIVPLWRLWICGTVAKDLIHEASLRKKRSYEQCIPDFNEEATEEKFKEIDHALSRQSVGYKAAIINMLVAPYEEKFWWWKIFILGEKAALAIIIIIEMSAWWVVGVTSVGFLSSVFCRPFWKSFEDGLDILTRTTTLVTVLCAAFLEAGIIEGDERALAIVLNGLTSVTMLTIVYGIRPDKLLRGAIKGLEVSRRAAALRSGAATAVLGMSDEEAGKITTDELKRYSKYIRVILAAKFSNQDAFGDPGLKQELAYAQTRKFTSKELHAACRDWCQEPSFMETVFGHISNFDTSEVTTMFELFKDAKEFNDDISKWSTKKVTDMQSMFNGASKFNKAIGCWDVSNVTSMYDMFRGAKEFNADLSRWQVTKVTNMFRMFERAETFNRNIERWDVRNVTMMKWMFEGAVSFDRSKIENWDLSSIEQGPPSSPDMYKP</sequence>
<comment type="caution">
    <text evidence="2">The sequence shown here is derived from an EMBL/GenBank/DDBJ whole genome shotgun (WGS) entry which is preliminary data.</text>
</comment>
<dbReference type="InterPro" id="IPR005046">
    <property type="entry name" value="DUF285"/>
</dbReference>
<dbReference type="NCBIfam" id="TIGR02167">
    <property type="entry name" value="Liste_lipo_26"/>
    <property type="match status" value="2"/>
</dbReference>
<feature type="transmembrane region" description="Helical" evidence="1">
    <location>
        <begin position="408"/>
        <end position="429"/>
    </location>
</feature>
<protein>
    <submittedName>
        <fullName evidence="2">Uncharacterized protein</fullName>
    </submittedName>
</protein>
<evidence type="ECO:0000256" key="1">
    <source>
        <dbReference type="SAM" id="Phobius"/>
    </source>
</evidence>
<feature type="transmembrane region" description="Helical" evidence="1">
    <location>
        <begin position="166"/>
        <end position="185"/>
    </location>
</feature>
<accession>A0A9W7EHM8</accession>
<evidence type="ECO:0000313" key="3">
    <source>
        <dbReference type="Proteomes" id="UP001162640"/>
    </source>
</evidence>
<organism evidence="2 3">
    <name type="scientific">Triparma laevis f. inornata</name>
    <dbReference type="NCBI Taxonomy" id="1714386"/>
    <lineage>
        <taxon>Eukaryota</taxon>
        <taxon>Sar</taxon>
        <taxon>Stramenopiles</taxon>
        <taxon>Ochrophyta</taxon>
        <taxon>Bolidophyceae</taxon>
        <taxon>Parmales</taxon>
        <taxon>Triparmaceae</taxon>
        <taxon>Triparma</taxon>
    </lineage>
</organism>
<dbReference type="Pfam" id="PF03382">
    <property type="entry name" value="DUF285"/>
    <property type="match status" value="1"/>
</dbReference>
<feature type="transmembrane region" description="Helical" evidence="1">
    <location>
        <begin position="237"/>
        <end position="256"/>
    </location>
</feature>
<reference evidence="3" key="1">
    <citation type="journal article" date="2023" name="Commun. Biol.">
        <title>Genome analysis of Parmales, the sister group of diatoms, reveals the evolutionary specialization of diatoms from phago-mixotrophs to photoautotrophs.</title>
        <authorList>
            <person name="Ban H."/>
            <person name="Sato S."/>
            <person name="Yoshikawa S."/>
            <person name="Yamada K."/>
            <person name="Nakamura Y."/>
            <person name="Ichinomiya M."/>
            <person name="Sato N."/>
            <person name="Blanc-Mathieu R."/>
            <person name="Endo H."/>
            <person name="Kuwata A."/>
            <person name="Ogata H."/>
        </authorList>
    </citation>
    <scope>NUCLEOTIDE SEQUENCE [LARGE SCALE GENOMIC DNA]</scope>
</reference>